<dbReference type="InterPro" id="IPR003163">
    <property type="entry name" value="Tscrpt_reg_HTH_APSES-type"/>
</dbReference>
<feature type="region of interest" description="Disordered" evidence="3">
    <location>
        <begin position="366"/>
        <end position="408"/>
    </location>
</feature>
<dbReference type="OrthoDB" id="5346159at2759"/>
<evidence type="ECO:0000259" key="5">
    <source>
        <dbReference type="PROSITE" id="PS51299"/>
    </source>
</evidence>
<name>A0A9P4MGW1_9PEZI</name>
<dbReference type="AlphaFoldDB" id="A0A9P4MGW1"/>
<feature type="transmembrane region" description="Helical" evidence="4">
    <location>
        <begin position="438"/>
        <end position="456"/>
    </location>
</feature>
<dbReference type="GO" id="GO:0048315">
    <property type="term" value="P:conidium formation"/>
    <property type="evidence" value="ECO:0007669"/>
    <property type="project" value="UniProtKB-KW"/>
</dbReference>
<dbReference type="SMART" id="SM01252">
    <property type="entry name" value="KilA-N"/>
    <property type="match status" value="1"/>
</dbReference>
<sequence>MSERALPSRRNPLMPAVNDDDHRKELVAKRRLGQTELQVDAGQVGTSNATKPKNLGAFDYAHIRVALPRDLKGSGIFHASRGHSTPDAYFLMRRSSDGYVSATGMFKSTFPWASEAEEKAEKAHFQSIPGVSKNETAGNVWIPPQQALELAEEYLIRDWMDILLDPSPIETDSKSKKAIKSPPIFHPQSASPSSPARSTRAKTPILSNGASIPPPETSPKELSPRKRALRSTSPVKMAPPEEKAKAARKIATPKRTKRGRNAAASASVEPEEASAAAAPKSRKTSRTVKKDAEPAEVTPAAEEEEGTVKVSIQSAIEPSPTGDVEIETTKVEIETPARHPALGLPDDAQAYLDSAKKAIQEARVLQEAHQGSVRGRKRKAVDISRDDEEDEPVHGTDGEVEPTLEEKEQSIIEDELPAPKRRKINEIERRKDRVKRRAAYGIAAGVAVGAMIPYVFSTFLGF</sequence>
<proteinExistence type="predicted"/>
<comment type="caution">
    <text evidence="6">The sequence shown here is derived from an EMBL/GenBank/DDBJ whole genome shotgun (WGS) entry which is preliminary data.</text>
</comment>
<dbReference type="Proteomes" id="UP000799439">
    <property type="component" value="Unassembled WGS sequence"/>
</dbReference>
<dbReference type="PANTHER" id="PTHR38044:SF1">
    <property type="entry name" value="BOUQUET FORMATION PROTEIN 4"/>
    <property type="match status" value="1"/>
</dbReference>
<keyword evidence="2" id="KW-0183">Conidiation</keyword>
<dbReference type="Gene3D" id="3.10.260.10">
    <property type="entry name" value="Transcription regulator HTH, APSES-type DNA-binding domain"/>
    <property type="match status" value="1"/>
</dbReference>
<feature type="compositionally biased region" description="Low complexity" evidence="3">
    <location>
        <begin position="189"/>
        <end position="198"/>
    </location>
</feature>
<feature type="compositionally biased region" description="Basic residues" evidence="3">
    <location>
        <begin position="246"/>
        <end position="260"/>
    </location>
</feature>
<accession>A0A9P4MGW1</accession>
<dbReference type="SUPFAM" id="SSF54616">
    <property type="entry name" value="DNA-binding domain of Mlu1-box binding protein MBP1"/>
    <property type="match status" value="1"/>
</dbReference>
<feature type="compositionally biased region" description="Low complexity" evidence="3">
    <location>
        <begin position="262"/>
        <end position="279"/>
    </location>
</feature>
<evidence type="ECO:0000313" key="7">
    <source>
        <dbReference type="Proteomes" id="UP000799439"/>
    </source>
</evidence>
<protein>
    <submittedName>
        <fullName evidence="6">DNA-binding domain of Mlu1-box binding protein MBP1</fullName>
    </submittedName>
</protein>
<gene>
    <name evidence="6" type="ORF">K461DRAFT_278774</name>
</gene>
<feature type="domain" description="HTH APSES-type" evidence="5">
    <location>
        <begin position="66"/>
        <end position="175"/>
    </location>
</feature>
<dbReference type="InterPro" id="IPR018004">
    <property type="entry name" value="KilA/APSES_HTH"/>
</dbReference>
<keyword evidence="1" id="KW-0749">Sporulation</keyword>
<dbReference type="FunFam" id="3.10.260.10:FF:000002">
    <property type="entry name" value="APSES transcription factor, putative"/>
    <property type="match status" value="1"/>
</dbReference>
<keyword evidence="7" id="KW-1185">Reference proteome</keyword>
<dbReference type="GO" id="GO:0003677">
    <property type="term" value="F:DNA binding"/>
    <property type="evidence" value="ECO:0007669"/>
    <property type="project" value="UniProtKB-KW"/>
</dbReference>
<evidence type="ECO:0000256" key="2">
    <source>
        <dbReference type="ARBA" id="ARBA00023321"/>
    </source>
</evidence>
<keyword evidence="6" id="KW-0238">DNA-binding</keyword>
<keyword evidence="4" id="KW-0812">Transmembrane</keyword>
<dbReference type="GO" id="GO:0044820">
    <property type="term" value="P:mitotic telomere tethering at nuclear periphery"/>
    <property type="evidence" value="ECO:0007669"/>
    <property type="project" value="TreeGrafter"/>
</dbReference>
<dbReference type="GO" id="GO:0030435">
    <property type="term" value="P:sporulation resulting in formation of a cellular spore"/>
    <property type="evidence" value="ECO:0007669"/>
    <property type="project" value="UniProtKB-KW"/>
</dbReference>
<organism evidence="6 7">
    <name type="scientific">Myriangium duriaei CBS 260.36</name>
    <dbReference type="NCBI Taxonomy" id="1168546"/>
    <lineage>
        <taxon>Eukaryota</taxon>
        <taxon>Fungi</taxon>
        <taxon>Dikarya</taxon>
        <taxon>Ascomycota</taxon>
        <taxon>Pezizomycotina</taxon>
        <taxon>Dothideomycetes</taxon>
        <taxon>Dothideomycetidae</taxon>
        <taxon>Myriangiales</taxon>
        <taxon>Myriangiaceae</taxon>
        <taxon>Myriangium</taxon>
    </lineage>
</organism>
<keyword evidence="4" id="KW-0472">Membrane</keyword>
<dbReference type="InterPro" id="IPR037548">
    <property type="entry name" value="Bqt4"/>
</dbReference>
<dbReference type="GO" id="GO:0070197">
    <property type="term" value="P:meiotic attachment of telomere to nuclear envelope"/>
    <property type="evidence" value="ECO:0007669"/>
    <property type="project" value="InterPro"/>
</dbReference>
<reference evidence="6" key="1">
    <citation type="journal article" date="2020" name="Stud. Mycol.">
        <title>101 Dothideomycetes genomes: a test case for predicting lifestyles and emergence of pathogens.</title>
        <authorList>
            <person name="Haridas S."/>
            <person name="Albert R."/>
            <person name="Binder M."/>
            <person name="Bloem J."/>
            <person name="Labutti K."/>
            <person name="Salamov A."/>
            <person name="Andreopoulos B."/>
            <person name="Baker S."/>
            <person name="Barry K."/>
            <person name="Bills G."/>
            <person name="Bluhm B."/>
            <person name="Cannon C."/>
            <person name="Castanera R."/>
            <person name="Culley D."/>
            <person name="Daum C."/>
            <person name="Ezra D."/>
            <person name="Gonzalez J."/>
            <person name="Henrissat B."/>
            <person name="Kuo A."/>
            <person name="Liang C."/>
            <person name="Lipzen A."/>
            <person name="Lutzoni F."/>
            <person name="Magnuson J."/>
            <person name="Mondo S."/>
            <person name="Nolan M."/>
            <person name="Ohm R."/>
            <person name="Pangilinan J."/>
            <person name="Park H.-J."/>
            <person name="Ramirez L."/>
            <person name="Alfaro M."/>
            <person name="Sun H."/>
            <person name="Tritt A."/>
            <person name="Yoshinaga Y."/>
            <person name="Zwiers L.-H."/>
            <person name="Turgeon B."/>
            <person name="Goodwin S."/>
            <person name="Spatafora J."/>
            <person name="Crous P."/>
            <person name="Grigoriev I."/>
        </authorList>
    </citation>
    <scope>NUCLEOTIDE SEQUENCE</scope>
    <source>
        <strain evidence="6">CBS 260.36</strain>
    </source>
</reference>
<dbReference type="EMBL" id="ML996086">
    <property type="protein sequence ID" value="KAF2152533.1"/>
    <property type="molecule type" value="Genomic_DNA"/>
</dbReference>
<evidence type="ECO:0000313" key="6">
    <source>
        <dbReference type="EMBL" id="KAF2152533.1"/>
    </source>
</evidence>
<keyword evidence="4" id="KW-1133">Transmembrane helix</keyword>
<evidence type="ECO:0000256" key="1">
    <source>
        <dbReference type="ARBA" id="ARBA00022969"/>
    </source>
</evidence>
<dbReference type="PROSITE" id="PS51299">
    <property type="entry name" value="HTH_APSES"/>
    <property type="match status" value="1"/>
</dbReference>
<evidence type="ECO:0000256" key="3">
    <source>
        <dbReference type="SAM" id="MobiDB-lite"/>
    </source>
</evidence>
<dbReference type="PANTHER" id="PTHR38044">
    <property type="entry name" value="BOUQUET FORMATION PROTEIN 4"/>
    <property type="match status" value="1"/>
</dbReference>
<dbReference type="GO" id="GO:1990862">
    <property type="term" value="C:nuclear membrane complex Bqt3-Bqt4"/>
    <property type="evidence" value="ECO:0007669"/>
    <property type="project" value="InterPro"/>
</dbReference>
<dbReference type="InterPro" id="IPR036887">
    <property type="entry name" value="HTH_APSES_sf"/>
</dbReference>
<feature type="region of interest" description="Disordered" evidence="3">
    <location>
        <begin position="172"/>
        <end position="328"/>
    </location>
</feature>
<feature type="region of interest" description="Disordered" evidence="3">
    <location>
        <begin position="1"/>
        <end position="23"/>
    </location>
</feature>
<evidence type="ECO:0000256" key="4">
    <source>
        <dbReference type="SAM" id="Phobius"/>
    </source>
</evidence>